<dbReference type="Gene3D" id="3.40.50.300">
    <property type="entry name" value="P-loop containing nucleotide triphosphate hydrolases"/>
    <property type="match status" value="1"/>
</dbReference>
<feature type="region of interest" description="Disordered" evidence="1">
    <location>
        <begin position="1"/>
        <end position="33"/>
    </location>
</feature>
<comment type="caution">
    <text evidence="2">The sequence shown here is derived from an EMBL/GenBank/DDBJ whole genome shotgun (WGS) entry which is preliminary data.</text>
</comment>
<dbReference type="EMBL" id="WOFH01000001">
    <property type="protein sequence ID" value="MUN35389.1"/>
    <property type="molecule type" value="Genomic_DNA"/>
</dbReference>
<organism evidence="2 3">
    <name type="scientific">Actinomadura litoris</name>
    <dbReference type="NCBI Taxonomy" id="2678616"/>
    <lineage>
        <taxon>Bacteria</taxon>
        <taxon>Bacillati</taxon>
        <taxon>Actinomycetota</taxon>
        <taxon>Actinomycetes</taxon>
        <taxon>Streptosporangiales</taxon>
        <taxon>Thermomonosporaceae</taxon>
        <taxon>Actinomadura</taxon>
    </lineage>
</organism>
<dbReference type="Pfam" id="PF13424">
    <property type="entry name" value="TPR_12"/>
    <property type="match status" value="1"/>
</dbReference>
<proteinExistence type="predicted"/>
<dbReference type="InterPro" id="IPR027417">
    <property type="entry name" value="P-loop_NTPase"/>
</dbReference>
<keyword evidence="3" id="KW-1185">Reference proteome</keyword>
<dbReference type="PANTHER" id="PTHR47691:SF3">
    <property type="entry name" value="HTH-TYPE TRANSCRIPTIONAL REGULATOR RV0890C-RELATED"/>
    <property type="match status" value="1"/>
</dbReference>
<dbReference type="Gene3D" id="1.25.40.10">
    <property type="entry name" value="Tetratricopeptide repeat domain"/>
    <property type="match status" value="2"/>
</dbReference>
<sequence>MVQAATVHGGVHVHTAVDGSRRPPMLLPAPPGRIRDRERERSLLVVVAARYLTPDRGEGRGEVGVRPDLLVISGPGGVGATALAADLAHRAVHAGSAPAGALWADLSALGKAEIAPAATGAVLAGWLRTLGAAWIPAHPGEAAAMLRSLTTDGVVAVIDRATSAAQVRALLPATGLVIVTSRHRLPELAADGAHNVELGSLPFDAGMDVAADVIGSRATADPAGLRALVAACGGLPAAIVAAASYVAARPHRPIGELAARLSRPRLRPCPPRAMAGRDDPPLSSTPEHTVTVAEEENIVNAAVDAAYSELSPQLQHAYQVLAVLPGPIFSTDAAAAALQLRDEATDSVLAHLRQAHLVQHEIGDQWRLRDPTQAARLVGQMAADEHDAVVATAARHYLMWAAGIDTAMSQRRRYAAVFTWHPERPSAVTGRQAAIAAMQPWVATLLASQAAAADAGQHYLAWQFTDVLWGYVIHRQDYATGQQVCQVALDSARRCGDVGAQARIHMLAGALARRQGHLDAALDHHAVSDELARQAGDTLSCAATREHLGATLRELGRPDEAIAVLETGLALYDASPPYPRGRALLLRQLGAALSDRGRHHEAAPHFAEAEQIFVNLGEEYPRARLALNQAEAAINRGDFDQALDRLDLAADLLPDSSAPHDGYLHCLYAKAHTGTGDTDAARRALATAEHLGAALPADHPTAHFIRSIRDDLAATGPEVNSDANPV</sequence>
<dbReference type="SUPFAM" id="SSF48452">
    <property type="entry name" value="TPR-like"/>
    <property type="match status" value="1"/>
</dbReference>
<name>A0A7K1KT90_9ACTN</name>
<evidence type="ECO:0000256" key="1">
    <source>
        <dbReference type="SAM" id="MobiDB-lite"/>
    </source>
</evidence>
<evidence type="ECO:0000313" key="2">
    <source>
        <dbReference type="EMBL" id="MUN35389.1"/>
    </source>
</evidence>
<dbReference type="AlphaFoldDB" id="A0A7K1KT90"/>
<protein>
    <submittedName>
        <fullName evidence="2">Tetratricopeptide repeat protein</fullName>
    </submittedName>
</protein>
<dbReference type="InterPro" id="IPR011990">
    <property type="entry name" value="TPR-like_helical_dom_sf"/>
</dbReference>
<feature type="compositionally biased region" description="Low complexity" evidence="1">
    <location>
        <begin position="1"/>
        <end position="17"/>
    </location>
</feature>
<dbReference type="PANTHER" id="PTHR47691">
    <property type="entry name" value="REGULATOR-RELATED"/>
    <property type="match status" value="1"/>
</dbReference>
<evidence type="ECO:0000313" key="3">
    <source>
        <dbReference type="Proteomes" id="UP000432015"/>
    </source>
</evidence>
<dbReference type="SMART" id="SM00028">
    <property type="entry name" value="TPR"/>
    <property type="match status" value="3"/>
</dbReference>
<dbReference type="InterPro" id="IPR019734">
    <property type="entry name" value="TPR_rpt"/>
</dbReference>
<dbReference type="Proteomes" id="UP000432015">
    <property type="component" value="Unassembled WGS sequence"/>
</dbReference>
<accession>A0A7K1KT90</accession>
<dbReference type="SUPFAM" id="SSF52540">
    <property type="entry name" value="P-loop containing nucleoside triphosphate hydrolases"/>
    <property type="match status" value="1"/>
</dbReference>
<reference evidence="2 3" key="1">
    <citation type="submission" date="2019-11" db="EMBL/GenBank/DDBJ databases">
        <authorList>
            <person name="Cao P."/>
        </authorList>
    </citation>
    <scope>NUCLEOTIDE SEQUENCE [LARGE SCALE GENOMIC DNA]</scope>
    <source>
        <strain evidence="2 3">NEAU-AAG5</strain>
    </source>
</reference>
<gene>
    <name evidence="2" type="ORF">GNZ18_02050</name>
</gene>